<feature type="binding site" evidence="5">
    <location>
        <begin position="189"/>
        <end position="194"/>
    </location>
    <ligand>
        <name>NAD(+)</name>
        <dbReference type="ChEBI" id="CHEBI:57540"/>
    </ligand>
</feature>
<keyword evidence="9" id="KW-1185">Reference proteome</keyword>
<dbReference type="InterPro" id="IPR046346">
    <property type="entry name" value="Aminoacid_DH-like_N_sf"/>
</dbReference>
<dbReference type="GO" id="GO:0000166">
    <property type="term" value="F:nucleotide binding"/>
    <property type="evidence" value="ECO:0007669"/>
    <property type="project" value="UniProtKB-KW"/>
</dbReference>
<dbReference type="Pfam" id="PF02812">
    <property type="entry name" value="ELFV_dehydrog_N"/>
    <property type="match status" value="1"/>
</dbReference>
<dbReference type="PIRSF" id="PIRSF000188">
    <property type="entry name" value="Phe_leu_dh"/>
    <property type="match status" value="1"/>
</dbReference>
<reference evidence="8" key="1">
    <citation type="journal article" date="2014" name="Int. J. Syst. Evol. Microbiol.">
        <title>Complete genome sequence of Corynebacterium casei LMG S-19264T (=DSM 44701T), isolated from a smear-ripened cheese.</title>
        <authorList>
            <consortium name="US DOE Joint Genome Institute (JGI-PGF)"/>
            <person name="Walter F."/>
            <person name="Albersmeier A."/>
            <person name="Kalinowski J."/>
            <person name="Ruckert C."/>
        </authorList>
    </citation>
    <scope>NUCLEOTIDE SEQUENCE</scope>
    <source>
        <strain evidence="8">KCTC 12988</strain>
    </source>
</reference>
<keyword evidence="5" id="KW-0547">Nucleotide-binding</keyword>
<dbReference type="InterPro" id="IPR036291">
    <property type="entry name" value="NAD(P)-bd_dom_sf"/>
</dbReference>
<dbReference type="GO" id="GO:0016639">
    <property type="term" value="F:oxidoreductase activity, acting on the CH-NH2 group of donors, NAD or NADP as acceptor"/>
    <property type="evidence" value="ECO:0007669"/>
    <property type="project" value="InterPro"/>
</dbReference>
<dbReference type="Gene3D" id="3.40.50.720">
    <property type="entry name" value="NAD(P)-binding Rossmann-like Domain"/>
    <property type="match status" value="1"/>
</dbReference>
<proteinExistence type="inferred from homology"/>
<dbReference type="InterPro" id="IPR006097">
    <property type="entry name" value="Glu/Leu/Phe/Val/Trp_DH_dimer"/>
</dbReference>
<dbReference type="CDD" id="cd01075">
    <property type="entry name" value="NAD_bind_Leu_Phe_Val_DH"/>
    <property type="match status" value="1"/>
</dbReference>
<dbReference type="SUPFAM" id="SSF51735">
    <property type="entry name" value="NAD(P)-binding Rossmann-fold domains"/>
    <property type="match status" value="1"/>
</dbReference>
<evidence type="ECO:0000256" key="3">
    <source>
        <dbReference type="ARBA" id="ARBA00023027"/>
    </source>
</evidence>
<dbReference type="AlphaFoldDB" id="A0A918WHP8"/>
<dbReference type="InterPro" id="IPR006095">
    <property type="entry name" value="Glu/Leu/Phe/Val/Trp_DH"/>
</dbReference>
<evidence type="ECO:0000259" key="7">
    <source>
        <dbReference type="SMART" id="SM00839"/>
    </source>
</evidence>
<name>A0A918WHP8_9BACT</name>
<accession>A0A918WHP8</accession>
<dbReference type="Pfam" id="PF00208">
    <property type="entry name" value="ELFV_dehydrog"/>
    <property type="match status" value="2"/>
</dbReference>
<evidence type="ECO:0000313" key="9">
    <source>
        <dbReference type="Proteomes" id="UP000644507"/>
    </source>
</evidence>
<evidence type="ECO:0000256" key="4">
    <source>
        <dbReference type="PIRSR" id="PIRSR000188-1"/>
    </source>
</evidence>
<dbReference type="EMBL" id="BMXI01000004">
    <property type="protein sequence ID" value="GHC47507.1"/>
    <property type="molecule type" value="Genomic_DNA"/>
</dbReference>
<dbReference type="GO" id="GO:0006520">
    <property type="term" value="P:amino acid metabolic process"/>
    <property type="evidence" value="ECO:0007669"/>
    <property type="project" value="InterPro"/>
</dbReference>
<evidence type="ECO:0000256" key="1">
    <source>
        <dbReference type="ARBA" id="ARBA00006382"/>
    </source>
</evidence>
<protein>
    <submittedName>
        <fullName evidence="8">Leucine dehydrogenase</fullName>
    </submittedName>
</protein>
<dbReference type="InterPro" id="IPR016211">
    <property type="entry name" value="Glu/Phe/Leu/Val/Trp_DH_bac/arc"/>
</dbReference>
<dbReference type="Proteomes" id="UP000644507">
    <property type="component" value="Unassembled WGS sequence"/>
</dbReference>
<comment type="caution">
    <text evidence="8">The sequence shown here is derived from an EMBL/GenBank/DDBJ whole genome shotgun (WGS) entry which is preliminary data.</text>
</comment>
<keyword evidence="3 5" id="KW-0520">NAD</keyword>
<dbReference type="RefSeq" id="WP_189568205.1">
    <property type="nucleotide sequence ID" value="NZ_JBHLZH010000011.1"/>
</dbReference>
<keyword evidence="2 6" id="KW-0560">Oxidoreductase</keyword>
<evidence type="ECO:0000313" key="8">
    <source>
        <dbReference type="EMBL" id="GHC47507.1"/>
    </source>
</evidence>
<dbReference type="PANTHER" id="PTHR42722">
    <property type="entry name" value="LEUCINE DEHYDROGENASE"/>
    <property type="match status" value="1"/>
</dbReference>
<organism evidence="8 9">
    <name type="scientific">Roseibacillus persicicus</name>
    <dbReference type="NCBI Taxonomy" id="454148"/>
    <lineage>
        <taxon>Bacteria</taxon>
        <taxon>Pseudomonadati</taxon>
        <taxon>Verrucomicrobiota</taxon>
        <taxon>Verrucomicrobiia</taxon>
        <taxon>Verrucomicrobiales</taxon>
        <taxon>Verrucomicrobiaceae</taxon>
        <taxon>Roseibacillus</taxon>
    </lineage>
</organism>
<dbReference type="SMART" id="SM00839">
    <property type="entry name" value="ELFV_dehydrog"/>
    <property type="match status" value="1"/>
</dbReference>
<feature type="domain" description="Glutamate/phenylalanine/leucine/valine/L-tryptophan dehydrogenase C-terminal" evidence="7">
    <location>
        <begin position="153"/>
        <end position="361"/>
    </location>
</feature>
<dbReference type="PRINTS" id="PR00082">
    <property type="entry name" value="GLFDHDRGNASE"/>
</dbReference>
<gene>
    <name evidence="8" type="primary">ldh</name>
    <name evidence="8" type="ORF">GCM10007100_11530</name>
</gene>
<dbReference type="SUPFAM" id="SSF53223">
    <property type="entry name" value="Aminoacid dehydrogenase-like, N-terminal domain"/>
    <property type="match status" value="1"/>
</dbReference>
<dbReference type="InterPro" id="IPR006096">
    <property type="entry name" value="Glu/Leu/Phe/Val/Trp_DH_C"/>
</dbReference>
<dbReference type="Gene3D" id="3.40.50.10860">
    <property type="entry name" value="Leucine Dehydrogenase, chain A, domain 1"/>
    <property type="match status" value="1"/>
</dbReference>
<evidence type="ECO:0000256" key="5">
    <source>
        <dbReference type="PIRSR" id="PIRSR000188-2"/>
    </source>
</evidence>
<comment type="similarity">
    <text evidence="1 6">Belongs to the Glu/Leu/Phe/Val dehydrogenases family.</text>
</comment>
<evidence type="ECO:0000256" key="6">
    <source>
        <dbReference type="RuleBase" id="RU004417"/>
    </source>
</evidence>
<dbReference type="PANTHER" id="PTHR42722:SF1">
    <property type="entry name" value="VALINE DEHYDROGENASE"/>
    <property type="match status" value="1"/>
</dbReference>
<feature type="active site" description="Proton donor/acceptor" evidence="4">
    <location>
        <position position="91"/>
    </location>
</feature>
<reference evidence="8" key="2">
    <citation type="submission" date="2020-09" db="EMBL/GenBank/DDBJ databases">
        <authorList>
            <person name="Sun Q."/>
            <person name="Kim S."/>
        </authorList>
    </citation>
    <scope>NUCLEOTIDE SEQUENCE</scope>
    <source>
        <strain evidence="8">KCTC 12988</strain>
    </source>
</reference>
<sequence>MKEFTDVKRFQDLIESQPDFDAHEEVVFARDEQTGLQALIAVHNLSRGPGTGGTRLWRYDQFENALTDVLRLSAGMTYKNAMAELPFGGGKAVILAPKEFKSTRAEFMQAFGRAVESLQGRYCTAEDVGTNCDDMAEIAKSTRHIFGLRETSGDPSPYTARGVLLGLQESVREALGTDSLKDVRVLVQGVGHVGYHLCRLLYEKGANIIVSDVNETALARCEHEFGVDVVAPDRIFKTAIDVYAPCALGATVNERSIAQMKCGVIAGAANNQLESNETAELLRQADILYAPDYVINAGGIINIACEVSQSYNAKIATQKVDEIQGRVREIFARAKAENKTTLAVAGEMARERFQTGQSSSFRVEDLTRTAARMA</sequence>
<evidence type="ECO:0000256" key="2">
    <source>
        <dbReference type="ARBA" id="ARBA00023002"/>
    </source>
</evidence>